<feature type="domain" description="KH type-2" evidence="7">
    <location>
        <begin position="16"/>
        <end position="72"/>
    </location>
</feature>
<evidence type="ECO:0000313" key="10">
    <source>
        <dbReference type="Proteomes" id="UP000000792"/>
    </source>
</evidence>
<organism evidence="9 10">
    <name type="scientific">Nitrosopumilus maritimus (strain SCM1)</name>
    <dbReference type="NCBI Taxonomy" id="436308"/>
    <lineage>
        <taxon>Archaea</taxon>
        <taxon>Nitrososphaerota</taxon>
        <taxon>Nitrososphaeria</taxon>
        <taxon>Nitrosopumilales</taxon>
        <taxon>Nitrosopumilaceae</taxon>
        <taxon>Nitrosopumilus</taxon>
    </lineage>
</organism>
<comment type="subcellular location">
    <subcellularLocation>
        <location evidence="6">Cytoplasm</location>
    </subcellularLocation>
</comment>
<evidence type="ECO:0000259" key="8">
    <source>
        <dbReference type="Pfam" id="PF26594"/>
    </source>
</evidence>
<dbReference type="HAMAP" id="MF_00945_A">
    <property type="entry name" value="NusA_A"/>
    <property type="match status" value="1"/>
</dbReference>
<reference evidence="9 10" key="1">
    <citation type="journal article" date="2010" name="Proc. Natl. Acad. Sci. U.S.A.">
        <title>Nitrosopumilus maritimus genome reveals unique mechanisms for nitrification and autotrophy in globally distributed marine crenarchaea.</title>
        <authorList>
            <person name="Walker C.B."/>
            <person name="de la Torre J.R."/>
            <person name="Klotz M.G."/>
            <person name="Urakawa H."/>
            <person name="Pinel N."/>
            <person name="Arp D.J."/>
            <person name="Brochier-Armanet C."/>
            <person name="Chain P.S."/>
            <person name="Chan P.P."/>
            <person name="Gollabgir A."/>
            <person name="Hemp J."/>
            <person name="Hugler M."/>
            <person name="Karr E.A."/>
            <person name="Konneke M."/>
            <person name="Shin M."/>
            <person name="Lawton T.J."/>
            <person name="Lowe T."/>
            <person name="Martens-Habbena W."/>
            <person name="Sayavedra-Soto L.A."/>
            <person name="Lang D."/>
            <person name="Sievert S.M."/>
            <person name="Rosenzweig A.C."/>
            <person name="Manning G."/>
            <person name="Stahl D.A."/>
        </authorList>
    </citation>
    <scope>NUCLEOTIDE SEQUENCE [LARGE SCALE GENOMIC DNA]</scope>
    <source>
        <strain evidence="9 10">SCM1</strain>
    </source>
</reference>
<protein>
    <recommendedName>
        <fullName evidence="6">Probable transcription termination protein NusA</fullName>
    </recommendedName>
</protein>
<dbReference type="InterPro" id="IPR010212">
    <property type="entry name" value="NusA_arc"/>
</dbReference>
<keyword evidence="2 6" id="KW-0963">Cytoplasm</keyword>
<evidence type="ECO:0000256" key="2">
    <source>
        <dbReference type="ARBA" id="ARBA00022490"/>
    </source>
</evidence>
<dbReference type="FunFam" id="3.30.300.20:FF:000039">
    <property type="entry name" value="Probable transcription termination protein NusA"/>
    <property type="match status" value="1"/>
</dbReference>
<dbReference type="GO" id="GO:0031564">
    <property type="term" value="P:transcription antitermination"/>
    <property type="evidence" value="ECO:0000318"/>
    <property type="project" value="GO_Central"/>
</dbReference>
<evidence type="ECO:0000256" key="6">
    <source>
        <dbReference type="HAMAP-Rule" id="MF_00945"/>
    </source>
</evidence>
<sequence length="154" mass="17287">MTQSIKLTTDQMRMMSLFQNVTGATARDCVEDEKQDRVIFVVNTGKMGLAIGKGGMHIKSLQNIVKRNVELVEFDEDPAKFLSNLLNSKLVSEVKINTRADGTKQAIVMVDPRKKGIVVGREGRNAEKARMLAKRYFDITSVLINSPERQTLEM</sequence>
<dbReference type="InterPro" id="IPR004044">
    <property type="entry name" value="KH_dom_type_2"/>
</dbReference>
<dbReference type="CDD" id="cd22531">
    <property type="entry name" value="KH-II_NusA_arch_rpt2"/>
    <property type="match status" value="1"/>
</dbReference>
<evidence type="ECO:0000256" key="4">
    <source>
        <dbReference type="ARBA" id="ARBA00023015"/>
    </source>
</evidence>
<feature type="domain" description="NusA-like second KH" evidence="8">
    <location>
        <begin position="78"/>
        <end position="141"/>
    </location>
</feature>
<dbReference type="PANTHER" id="PTHR22648">
    <property type="entry name" value="TRANSCRIPTION TERMINATION FACTOR NUSA"/>
    <property type="match status" value="1"/>
</dbReference>
<dbReference type="AlphaFoldDB" id="A9A465"/>
<dbReference type="Proteomes" id="UP000000792">
    <property type="component" value="Chromosome"/>
</dbReference>
<dbReference type="EMBL" id="CP000866">
    <property type="protein sequence ID" value="ABX12249.1"/>
    <property type="molecule type" value="Genomic_DNA"/>
</dbReference>
<dbReference type="GO" id="GO:0006353">
    <property type="term" value="P:DNA-templated transcription termination"/>
    <property type="evidence" value="ECO:0007669"/>
    <property type="project" value="UniProtKB-UniRule"/>
</dbReference>
<dbReference type="GeneID" id="40721465"/>
<dbReference type="InterPro" id="IPR015946">
    <property type="entry name" value="KH_dom-like_a/b"/>
</dbReference>
<proteinExistence type="inferred from homology"/>
<dbReference type="InterPro" id="IPR030842">
    <property type="entry name" value="TF_NusA_bacterial"/>
</dbReference>
<dbReference type="NCBIfam" id="TIGR01952">
    <property type="entry name" value="nusA_arch"/>
    <property type="match status" value="1"/>
</dbReference>
<evidence type="ECO:0000259" key="7">
    <source>
        <dbReference type="Pfam" id="PF07650"/>
    </source>
</evidence>
<dbReference type="HOGENOM" id="CLU_131906_0_0_2"/>
<evidence type="ECO:0000256" key="1">
    <source>
        <dbReference type="ARBA" id="ARBA00022472"/>
    </source>
</evidence>
<dbReference type="OrthoDB" id="4116at2157"/>
<dbReference type="InterPro" id="IPR058582">
    <property type="entry name" value="KH_NusA_2nd"/>
</dbReference>
<dbReference type="InParanoid" id="A9A465"/>
<dbReference type="RefSeq" id="WP_012214736.1">
    <property type="nucleotide sequence ID" value="NC_010085.1"/>
</dbReference>
<evidence type="ECO:0000256" key="3">
    <source>
        <dbReference type="ARBA" id="ARBA00022884"/>
    </source>
</evidence>
<keyword evidence="5 6" id="KW-0804">Transcription</keyword>
<dbReference type="KEGG" id="nmr:Nmar_0353"/>
<dbReference type="Pfam" id="PF26594">
    <property type="entry name" value="KH_NusA_2nd"/>
    <property type="match status" value="1"/>
</dbReference>
<dbReference type="STRING" id="436308.Nmar_0353"/>
<dbReference type="Pfam" id="PF07650">
    <property type="entry name" value="KH_2"/>
    <property type="match status" value="1"/>
</dbReference>
<keyword evidence="4 6" id="KW-0805">Transcription regulation</keyword>
<dbReference type="FunFam" id="3.30.300.20:FF:000024">
    <property type="entry name" value="Probable transcription termination protein NusA"/>
    <property type="match status" value="1"/>
</dbReference>
<keyword evidence="10" id="KW-1185">Reference proteome</keyword>
<dbReference type="EnsemblBacteria" id="ABX12249">
    <property type="protein sequence ID" value="ABX12249"/>
    <property type="gene ID" value="Nmar_0353"/>
</dbReference>
<keyword evidence="1 6" id="KW-0806">Transcription termination</keyword>
<comment type="function">
    <text evidence="6">Participates in transcription termination.</text>
</comment>
<accession>A9A465</accession>
<comment type="similarity">
    <text evidence="6">Belongs to the NusA family.</text>
</comment>
<dbReference type="PhylomeDB" id="A9A465"/>
<dbReference type="GO" id="GO:0003723">
    <property type="term" value="F:RNA binding"/>
    <property type="evidence" value="ECO:0007669"/>
    <property type="project" value="UniProtKB-KW"/>
</dbReference>
<dbReference type="PANTHER" id="PTHR22648:SF0">
    <property type="entry name" value="TRANSCRIPTION TERMINATION_ANTITERMINATION PROTEIN NUSA"/>
    <property type="match status" value="1"/>
</dbReference>
<gene>
    <name evidence="6" type="primary">nusA</name>
    <name evidence="9" type="ordered locus">Nmar_0353</name>
</gene>
<keyword evidence="3" id="KW-0694">RNA-binding</keyword>
<dbReference type="Gene3D" id="3.30.300.20">
    <property type="match status" value="2"/>
</dbReference>
<dbReference type="CDD" id="cd22530">
    <property type="entry name" value="KH-II_NusA_arch_rpt1"/>
    <property type="match status" value="1"/>
</dbReference>
<dbReference type="SUPFAM" id="SSF54814">
    <property type="entry name" value="Prokaryotic type KH domain (KH-domain type II)"/>
    <property type="match status" value="2"/>
</dbReference>
<dbReference type="GO" id="GO:0005829">
    <property type="term" value="C:cytosol"/>
    <property type="evidence" value="ECO:0000318"/>
    <property type="project" value="GO_Central"/>
</dbReference>
<dbReference type="InterPro" id="IPR009019">
    <property type="entry name" value="KH_sf_prok-type"/>
</dbReference>
<dbReference type="eggNOG" id="arCOG01760">
    <property type="taxonomic scope" value="Archaea"/>
</dbReference>
<name>A9A465_NITMS</name>
<evidence type="ECO:0000313" key="9">
    <source>
        <dbReference type="EMBL" id="ABX12249.1"/>
    </source>
</evidence>
<evidence type="ECO:0000256" key="5">
    <source>
        <dbReference type="ARBA" id="ARBA00023163"/>
    </source>
</evidence>